<evidence type="ECO:0000313" key="12">
    <source>
        <dbReference type="EMBL" id="KAK9927785.1"/>
    </source>
</evidence>
<comment type="caution">
    <text evidence="12">The sequence shown here is derived from an EMBL/GenBank/DDBJ whole genome shotgun (WGS) entry which is preliminary data.</text>
</comment>
<dbReference type="PROSITE" id="PS51450">
    <property type="entry name" value="LRR"/>
    <property type="match status" value="1"/>
</dbReference>
<dbReference type="Pfam" id="PF00560">
    <property type="entry name" value="LRR_1"/>
    <property type="match status" value="2"/>
</dbReference>
<evidence type="ECO:0000256" key="9">
    <source>
        <dbReference type="ARBA" id="ARBA00023136"/>
    </source>
</evidence>
<dbReference type="InterPro" id="IPR032675">
    <property type="entry name" value="LRR_dom_sf"/>
</dbReference>
<dbReference type="Gene3D" id="3.80.10.10">
    <property type="entry name" value="Ribonuclease Inhibitor"/>
    <property type="match status" value="1"/>
</dbReference>
<keyword evidence="7" id="KW-0677">Repeat</keyword>
<dbReference type="EMBL" id="JBEDUW010000005">
    <property type="protein sequence ID" value="KAK9927785.1"/>
    <property type="molecule type" value="Genomic_DNA"/>
</dbReference>
<keyword evidence="13" id="KW-1185">Reference proteome</keyword>
<dbReference type="FunFam" id="3.80.10.10:FF:000041">
    <property type="entry name" value="LRR receptor-like serine/threonine-protein kinase ERECTA"/>
    <property type="match status" value="1"/>
</dbReference>
<dbReference type="PANTHER" id="PTHR48052:SF8">
    <property type="entry name" value="LRR RECEPTOR-LIKE SERINE_THREONINE-PROTEIN KINASE FLS2"/>
    <property type="match status" value="1"/>
</dbReference>
<dbReference type="AlphaFoldDB" id="A0AAW1WSN1"/>
<keyword evidence="3" id="KW-1003">Cell membrane</keyword>
<evidence type="ECO:0000313" key="13">
    <source>
        <dbReference type="Proteomes" id="UP001457282"/>
    </source>
</evidence>
<keyword evidence="9" id="KW-0472">Membrane</keyword>
<dbReference type="Proteomes" id="UP001457282">
    <property type="component" value="Unassembled WGS sequence"/>
</dbReference>
<dbReference type="SMART" id="SM00369">
    <property type="entry name" value="LRR_TYP"/>
    <property type="match status" value="3"/>
</dbReference>
<dbReference type="GO" id="GO:0005886">
    <property type="term" value="C:plasma membrane"/>
    <property type="evidence" value="ECO:0007669"/>
    <property type="project" value="UniProtKB-SubCell"/>
</dbReference>
<comment type="similarity">
    <text evidence="2">Belongs to the RLP family.</text>
</comment>
<evidence type="ECO:0000256" key="10">
    <source>
        <dbReference type="ARBA" id="ARBA00023170"/>
    </source>
</evidence>
<gene>
    <name evidence="12" type="ORF">M0R45_024951</name>
</gene>
<sequence>MLFTTMSANVSSNLVEIDLGGNMLQGGLPNFFQNFCRLESLSLEYNQFSQNMEDFVKTLSYAQNTLERLYLNDNRFGGSLPDLTGFSKLRELILSRNRLSGSVPESLGQLSSLQHLDLSYNQLNGSVPESVGQLSSLEYLDLSYNQLNVFKRLGYVKTAVYKAKLQRRLQR</sequence>
<dbReference type="Pfam" id="PF13855">
    <property type="entry name" value="LRR_8"/>
    <property type="match status" value="1"/>
</dbReference>
<keyword evidence="11" id="KW-0325">Glycoprotein</keyword>
<dbReference type="SUPFAM" id="SSF52058">
    <property type="entry name" value="L domain-like"/>
    <property type="match status" value="1"/>
</dbReference>
<keyword evidence="10" id="KW-0675">Receptor</keyword>
<comment type="subcellular location">
    <subcellularLocation>
        <location evidence="1">Cell membrane</location>
        <topology evidence="1">Single-pass type I membrane protein</topology>
    </subcellularLocation>
</comment>
<keyword evidence="6" id="KW-0732">Signal</keyword>
<dbReference type="PRINTS" id="PR00019">
    <property type="entry name" value="LEURICHRPT"/>
</dbReference>
<dbReference type="PANTHER" id="PTHR48052">
    <property type="entry name" value="UNNAMED PRODUCT"/>
    <property type="match status" value="1"/>
</dbReference>
<name>A0AAW1WSN1_RUBAR</name>
<evidence type="ECO:0000256" key="7">
    <source>
        <dbReference type="ARBA" id="ARBA00022737"/>
    </source>
</evidence>
<organism evidence="12 13">
    <name type="scientific">Rubus argutus</name>
    <name type="common">Southern blackberry</name>
    <dbReference type="NCBI Taxonomy" id="59490"/>
    <lineage>
        <taxon>Eukaryota</taxon>
        <taxon>Viridiplantae</taxon>
        <taxon>Streptophyta</taxon>
        <taxon>Embryophyta</taxon>
        <taxon>Tracheophyta</taxon>
        <taxon>Spermatophyta</taxon>
        <taxon>Magnoliopsida</taxon>
        <taxon>eudicotyledons</taxon>
        <taxon>Gunneridae</taxon>
        <taxon>Pentapetalae</taxon>
        <taxon>rosids</taxon>
        <taxon>fabids</taxon>
        <taxon>Rosales</taxon>
        <taxon>Rosaceae</taxon>
        <taxon>Rosoideae</taxon>
        <taxon>Rosoideae incertae sedis</taxon>
        <taxon>Rubus</taxon>
    </lineage>
</organism>
<dbReference type="InterPro" id="IPR003591">
    <property type="entry name" value="Leu-rich_rpt_typical-subtyp"/>
</dbReference>
<accession>A0AAW1WSN1</accession>
<reference evidence="12 13" key="1">
    <citation type="journal article" date="2023" name="G3 (Bethesda)">
        <title>A chromosome-length genome assembly and annotation of blackberry (Rubus argutus, cv. 'Hillquist').</title>
        <authorList>
            <person name="Bruna T."/>
            <person name="Aryal R."/>
            <person name="Dudchenko O."/>
            <person name="Sargent D.J."/>
            <person name="Mead D."/>
            <person name="Buti M."/>
            <person name="Cavallini A."/>
            <person name="Hytonen T."/>
            <person name="Andres J."/>
            <person name="Pham M."/>
            <person name="Weisz D."/>
            <person name="Mascagni F."/>
            <person name="Usai G."/>
            <person name="Natali L."/>
            <person name="Bassil N."/>
            <person name="Fernandez G.E."/>
            <person name="Lomsadze A."/>
            <person name="Armour M."/>
            <person name="Olukolu B."/>
            <person name="Poorten T."/>
            <person name="Britton C."/>
            <person name="Davik J."/>
            <person name="Ashrafi H."/>
            <person name="Aiden E.L."/>
            <person name="Borodovsky M."/>
            <person name="Worthington M."/>
        </authorList>
    </citation>
    <scope>NUCLEOTIDE SEQUENCE [LARGE SCALE GENOMIC DNA]</scope>
    <source>
        <strain evidence="12">PI 553951</strain>
    </source>
</reference>
<evidence type="ECO:0000256" key="11">
    <source>
        <dbReference type="ARBA" id="ARBA00023180"/>
    </source>
</evidence>
<evidence type="ECO:0000256" key="2">
    <source>
        <dbReference type="ARBA" id="ARBA00009592"/>
    </source>
</evidence>
<evidence type="ECO:0000256" key="4">
    <source>
        <dbReference type="ARBA" id="ARBA00022614"/>
    </source>
</evidence>
<keyword evidence="4" id="KW-0433">Leucine-rich repeat</keyword>
<keyword evidence="8" id="KW-1133">Transmembrane helix</keyword>
<evidence type="ECO:0000256" key="1">
    <source>
        <dbReference type="ARBA" id="ARBA00004251"/>
    </source>
</evidence>
<evidence type="ECO:0000256" key="6">
    <source>
        <dbReference type="ARBA" id="ARBA00022729"/>
    </source>
</evidence>
<evidence type="ECO:0000256" key="5">
    <source>
        <dbReference type="ARBA" id="ARBA00022692"/>
    </source>
</evidence>
<protein>
    <submittedName>
        <fullName evidence="12">Uncharacterized protein</fullName>
    </submittedName>
</protein>
<evidence type="ECO:0000256" key="3">
    <source>
        <dbReference type="ARBA" id="ARBA00022475"/>
    </source>
</evidence>
<proteinExistence type="inferred from homology"/>
<dbReference type="InterPro" id="IPR001611">
    <property type="entry name" value="Leu-rich_rpt"/>
</dbReference>
<keyword evidence="5" id="KW-0812">Transmembrane</keyword>
<evidence type="ECO:0000256" key="8">
    <source>
        <dbReference type="ARBA" id="ARBA00022989"/>
    </source>
</evidence>